<sequence length="275" mass="29210">VRAFVTVGLACTLLAGATAGYAQAPVVPVREFGQSVIGAFEGWYPNPDGSFTLLAGYFNRNKEEQLDIPVGPNNRIEPGGPDRGQPTHFLPRRQWGVFTITVPGDFGDSVLTWTLTANGQSTTIPLKLDSQWAIEPLEDAAMGNTPPTVRFKEDGVAVQGPPRVVAASFETSVGDPLALPLWVADDFYLRPTAAAASTRPPLGVGWSKFRGQGEVTFDDAQPEVPETGGLVTVVATFDNAGEYLLRAEVTDTTGRGGGGSQCCWTTAHVLVTVHP</sequence>
<evidence type="ECO:0000313" key="1">
    <source>
        <dbReference type="EMBL" id="SUZ93317.1"/>
    </source>
</evidence>
<dbReference type="AlphaFoldDB" id="A0A381RTR1"/>
<reference evidence="1" key="1">
    <citation type="submission" date="2018-05" db="EMBL/GenBank/DDBJ databases">
        <authorList>
            <person name="Lanie J.A."/>
            <person name="Ng W.-L."/>
            <person name="Kazmierczak K.M."/>
            <person name="Andrzejewski T.M."/>
            <person name="Davidsen T.M."/>
            <person name="Wayne K.J."/>
            <person name="Tettelin H."/>
            <person name="Glass J.I."/>
            <person name="Rusch D."/>
            <person name="Podicherti R."/>
            <person name="Tsui H.-C.T."/>
            <person name="Winkler M.E."/>
        </authorList>
    </citation>
    <scope>NUCLEOTIDE SEQUENCE</scope>
</reference>
<organism evidence="1">
    <name type="scientific">marine metagenome</name>
    <dbReference type="NCBI Taxonomy" id="408172"/>
    <lineage>
        <taxon>unclassified sequences</taxon>
        <taxon>metagenomes</taxon>
        <taxon>ecological metagenomes</taxon>
    </lineage>
</organism>
<proteinExistence type="predicted"/>
<name>A0A381RTR1_9ZZZZ</name>
<gene>
    <name evidence="1" type="ORF">METZ01_LOCUS46171</name>
</gene>
<protein>
    <submittedName>
        <fullName evidence="1">Uncharacterized protein</fullName>
    </submittedName>
</protein>
<accession>A0A381RTR1</accession>
<feature type="non-terminal residue" evidence="1">
    <location>
        <position position="1"/>
    </location>
</feature>
<dbReference type="EMBL" id="UINC01002136">
    <property type="protein sequence ID" value="SUZ93317.1"/>
    <property type="molecule type" value="Genomic_DNA"/>
</dbReference>